<gene>
    <name evidence="1" type="ORF">EVOR1521_LOCUS27538</name>
</gene>
<proteinExistence type="predicted"/>
<comment type="caution">
    <text evidence="1">The sequence shown here is derived from an EMBL/GenBank/DDBJ whole genome shotgun (WGS) entry which is preliminary data.</text>
</comment>
<protein>
    <submittedName>
        <fullName evidence="1">Uncharacterized protein</fullName>
    </submittedName>
</protein>
<keyword evidence="2" id="KW-1185">Reference proteome</keyword>
<organism evidence="1 2">
    <name type="scientific">Effrenium voratum</name>
    <dbReference type="NCBI Taxonomy" id="2562239"/>
    <lineage>
        <taxon>Eukaryota</taxon>
        <taxon>Sar</taxon>
        <taxon>Alveolata</taxon>
        <taxon>Dinophyceae</taxon>
        <taxon>Suessiales</taxon>
        <taxon>Symbiodiniaceae</taxon>
        <taxon>Effrenium</taxon>
    </lineage>
</organism>
<reference evidence="1" key="1">
    <citation type="submission" date="2023-08" db="EMBL/GenBank/DDBJ databases">
        <authorList>
            <person name="Chen Y."/>
            <person name="Shah S."/>
            <person name="Dougan E. K."/>
            <person name="Thang M."/>
            <person name="Chan C."/>
        </authorList>
    </citation>
    <scope>NUCLEOTIDE SEQUENCE</scope>
</reference>
<dbReference type="AlphaFoldDB" id="A0AA36JH14"/>
<evidence type="ECO:0000313" key="1">
    <source>
        <dbReference type="EMBL" id="CAJ1405270.1"/>
    </source>
</evidence>
<evidence type="ECO:0000313" key="2">
    <source>
        <dbReference type="Proteomes" id="UP001178507"/>
    </source>
</evidence>
<accession>A0AA36JH14</accession>
<name>A0AA36JH14_9DINO</name>
<dbReference type="Proteomes" id="UP001178507">
    <property type="component" value="Unassembled WGS sequence"/>
</dbReference>
<dbReference type="EMBL" id="CAUJNA010003577">
    <property type="protein sequence ID" value="CAJ1405270.1"/>
    <property type="molecule type" value="Genomic_DNA"/>
</dbReference>
<sequence length="200" mass="22305">MNGLCWQSPLGDAEVIRGLAMRIVLAKLSTCWRQVAVRGATVDVPPPPSQASEGGGGDGYEIRFVDNQERQRIAQQWLTVASQEEREVLEQKVLPFRSTQYFTGKSRLCIGAFVGETCQGLGLTEVRMDIQDLAAFFMDNRVLRVLALVTRPRVQSEAAPLILQAAKQLADETGYRADFQPLEEQSSGRYWVLARSLFDL</sequence>